<dbReference type="Proteomes" id="UP001521785">
    <property type="component" value="Unassembled WGS sequence"/>
</dbReference>
<organism evidence="1 2">
    <name type="scientific">Paraconiothyrium brasiliense</name>
    <dbReference type="NCBI Taxonomy" id="300254"/>
    <lineage>
        <taxon>Eukaryota</taxon>
        <taxon>Fungi</taxon>
        <taxon>Dikarya</taxon>
        <taxon>Ascomycota</taxon>
        <taxon>Pezizomycotina</taxon>
        <taxon>Dothideomycetes</taxon>
        <taxon>Pleosporomycetidae</taxon>
        <taxon>Pleosporales</taxon>
        <taxon>Massarineae</taxon>
        <taxon>Didymosphaeriaceae</taxon>
        <taxon>Paraconiothyrium</taxon>
    </lineage>
</organism>
<protein>
    <submittedName>
        <fullName evidence="1">Uncharacterized protein</fullName>
    </submittedName>
</protein>
<proteinExistence type="predicted"/>
<dbReference type="EMBL" id="JAKJXO020000005">
    <property type="protein sequence ID" value="KAL1604946.1"/>
    <property type="molecule type" value="Genomic_DNA"/>
</dbReference>
<sequence length="291" mass="33989">MSKTDVSQYDDSPKGRSLAVKDLQDSIVRREGFVRKILGLVDDNEDLYRIEGTLYHTTNLQARSTSVISAHAQQRLRATFSDFHVWNEPLLKIRELATKVLWECRPNGTLEALLEREKITADLWVQLRQSIDALDDDSEGLYQMVNASINLPRWYLYDDKADEERGFRLPTVKGPEWEKFREWVYTLPETHKSMFNKHNPRSLDVLASEMLYKSWPVLWDGHWNAPKPVVKVDDEHYNVFSMFDIDALTGSVNHGGPADEVYSDYVAKVFKVIEKEFLEDNLYFVTRYHPR</sequence>
<evidence type="ECO:0000313" key="2">
    <source>
        <dbReference type="Proteomes" id="UP001521785"/>
    </source>
</evidence>
<name>A0ABR3RKH9_9PLEO</name>
<comment type="caution">
    <text evidence="1">The sequence shown here is derived from an EMBL/GenBank/DDBJ whole genome shotgun (WGS) entry which is preliminary data.</text>
</comment>
<accession>A0ABR3RKH9</accession>
<keyword evidence="2" id="KW-1185">Reference proteome</keyword>
<evidence type="ECO:0000313" key="1">
    <source>
        <dbReference type="EMBL" id="KAL1604946.1"/>
    </source>
</evidence>
<gene>
    <name evidence="1" type="ORF">SLS60_004487</name>
</gene>
<reference evidence="1 2" key="1">
    <citation type="submission" date="2024-02" db="EMBL/GenBank/DDBJ databases">
        <title>De novo assembly and annotation of 12 fungi associated with fruit tree decline syndrome in Ontario, Canada.</title>
        <authorList>
            <person name="Sulman M."/>
            <person name="Ellouze W."/>
            <person name="Ilyukhin E."/>
        </authorList>
    </citation>
    <scope>NUCLEOTIDE SEQUENCE [LARGE SCALE GENOMIC DNA]</scope>
    <source>
        <strain evidence="1 2">M42-189</strain>
    </source>
</reference>